<evidence type="ECO:0000256" key="5">
    <source>
        <dbReference type="ARBA" id="ARBA00022989"/>
    </source>
</evidence>
<dbReference type="EMBL" id="KZ293429">
    <property type="protein sequence ID" value="PBK69421.1"/>
    <property type="molecule type" value="Genomic_DNA"/>
</dbReference>
<dbReference type="PANTHER" id="PTHR20961:SF38">
    <property type="entry name" value="PROTEIN O-LINKED-MANNOSE BETA-1,4-N-ACETYLGLUCOSAMINYLTRANSFERASE 2"/>
    <property type="match status" value="1"/>
</dbReference>
<dbReference type="PANTHER" id="PTHR20961">
    <property type="entry name" value="GLYCOSYLTRANSFERASE"/>
    <property type="match status" value="1"/>
</dbReference>
<evidence type="ECO:0000313" key="10">
    <source>
        <dbReference type="Proteomes" id="UP000218334"/>
    </source>
</evidence>
<dbReference type="InterPro" id="IPR007657">
    <property type="entry name" value="Glycosyltransferase_61"/>
</dbReference>
<evidence type="ECO:0000256" key="6">
    <source>
        <dbReference type="ARBA" id="ARBA00023136"/>
    </source>
</evidence>
<accession>A0A2H3BEX1</accession>
<sequence length="135" mass="15259">MPIRNNVIKYTGLEPAIGSGTTQGRNGADVCWFRRTMIDCVRELYKLRDEYGYEVNVVSMDKLSRKEQITLAARTTIMMGVHGNGLTSLLWMNPSPRSTVIEFFPGGFTHDFDINYSSIHIFHPAFGVISSLPHF</sequence>
<dbReference type="STRING" id="1076256.A0A2H3BEX1"/>
<dbReference type="Pfam" id="PF04577">
    <property type="entry name" value="Glyco_transf_61"/>
    <property type="match status" value="1"/>
</dbReference>
<keyword evidence="5" id="KW-1133">Transmembrane helix</keyword>
<evidence type="ECO:0000313" key="9">
    <source>
        <dbReference type="EMBL" id="PBK69421.1"/>
    </source>
</evidence>
<keyword evidence="3" id="KW-0808">Transferase</keyword>
<proteinExistence type="predicted"/>
<comment type="subcellular location">
    <subcellularLocation>
        <location evidence="1">Membrane</location>
        <topology evidence="1">Single-pass membrane protein</topology>
    </subcellularLocation>
</comment>
<dbReference type="GO" id="GO:0016020">
    <property type="term" value="C:membrane"/>
    <property type="evidence" value="ECO:0007669"/>
    <property type="project" value="UniProtKB-SubCell"/>
</dbReference>
<evidence type="ECO:0000256" key="4">
    <source>
        <dbReference type="ARBA" id="ARBA00022692"/>
    </source>
</evidence>
<keyword evidence="10" id="KW-1185">Reference proteome</keyword>
<evidence type="ECO:0000256" key="1">
    <source>
        <dbReference type="ARBA" id="ARBA00004167"/>
    </source>
</evidence>
<keyword evidence="4" id="KW-0812">Transmembrane</keyword>
<protein>
    <recommendedName>
        <fullName evidence="8">Glycosyltransferase 61 catalytic domain-containing protein</fullName>
    </recommendedName>
</protein>
<keyword evidence="6" id="KW-0472">Membrane</keyword>
<dbReference type="GO" id="GO:0035269">
    <property type="term" value="P:protein O-linked glycosylation via mannose"/>
    <property type="evidence" value="ECO:0007669"/>
    <property type="project" value="TreeGrafter"/>
</dbReference>
<dbReference type="AlphaFoldDB" id="A0A2H3BEX1"/>
<gene>
    <name evidence="9" type="ORF">ARMSODRAFT_957041</name>
</gene>
<organism evidence="9 10">
    <name type="scientific">Armillaria solidipes</name>
    <dbReference type="NCBI Taxonomy" id="1076256"/>
    <lineage>
        <taxon>Eukaryota</taxon>
        <taxon>Fungi</taxon>
        <taxon>Dikarya</taxon>
        <taxon>Basidiomycota</taxon>
        <taxon>Agaricomycotina</taxon>
        <taxon>Agaricomycetes</taxon>
        <taxon>Agaricomycetidae</taxon>
        <taxon>Agaricales</taxon>
        <taxon>Marasmiineae</taxon>
        <taxon>Physalacriaceae</taxon>
        <taxon>Armillaria</taxon>
    </lineage>
</organism>
<evidence type="ECO:0000256" key="7">
    <source>
        <dbReference type="ARBA" id="ARBA00023180"/>
    </source>
</evidence>
<name>A0A2H3BEX1_9AGAR</name>
<dbReference type="InterPro" id="IPR049625">
    <property type="entry name" value="Glyco_transf_61_cat"/>
</dbReference>
<dbReference type="GO" id="GO:0005783">
    <property type="term" value="C:endoplasmic reticulum"/>
    <property type="evidence" value="ECO:0007669"/>
    <property type="project" value="TreeGrafter"/>
</dbReference>
<dbReference type="Proteomes" id="UP000218334">
    <property type="component" value="Unassembled WGS sequence"/>
</dbReference>
<keyword evidence="7" id="KW-0325">Glycoprotein</keyword>
<feature type="domain" description="Glycosyltransferase 61 catalytic" evidence="8">
    <location>
        <begin position="46"/>
        <end position="95"/>
    </location>
</feature>
<evidence type="ECO:0000256" key="3">
    <source>
        <dbReference type="ARBA" id="ARBA00022679"/>
    </source>
</evidence>
<evidence type="ECO:0000259" key="8">
    <source>
        <dbReference type="Pfam" id="PF04577"/>
    </source>
</evidence>
<evidence type="ECO:0000256" key="2">
    <source>
        <dbReference type="ARBA" id="ARBA00022676"/>
    </source>
</evidence>
<reference evidence="10" key="1">
    <citation type="journal article" date="2017" name="Nat. Ecol. Evol.">
        <title>Genome expansion and lineage-specific genetic innovations in the forest pathogenic fungi Armillaria.</title>
        <authorList>
            <person name="Sipos G."/>
            <person name="Prasanna A.N."/>
            <person name="Walter M.C."/>
            <person name="O'Connor E."/>
            <person name="Balint B."/>
            <person name="Krizsan K."/>
            <person name="Kiss B."/>
            <person name="Hess J."/>
            <person name="Varga T."/>
            <person name="Slot J."/>
            <person name="Riley R."/>
            <person name="Boka B."/>
            <person name="Rigling D."/>
            <person name="Barry K."/>
            <person name="Lee J."/>
            <person name="Mihaltcheva S."/>
            <person name="LaButti K."/>
            <person name="Lipzen A."/>
            <person name="Waldron R."/>
            <person name="Moloney N.M."/>
            <person name="Sperisen C."/>
            <person name="Kredics L."/>
            <person name="Vagvoelgyi C."/>
            <person name="Patrignani A."/>
            <person name="Fitzpatrick D."/>
            <person name="Nagy I."/>
            <person name="Doyle S."/>
            <person name="Anderson J.B."/>
            <person name="Grigoriev I.V."/>
            <person name="Gueldener U."/>
            <person name="Muensterkoetter M."/>
            <person name="Nagy L.G."/>
        </authorList>
    </citation>
    <scope>NUCLEOTIDE SEQUENCE [LARGE SCALE GENOMIC DNA]</scope>
    <source>
        <strain evidence="10">28-4</strain>
    </source>
</reference>
<keyword evidence="2" id="KW-0328">Glycosyltransferase</keyword>
<dbReference type="GO" id="GO:0097363">
    <property type="term" value="F:protein O-acetylglucosaminyltransferase activity"/>
    <property type="evidence" value="ECO:0007669"/>
    <property type="project" value="TreeGrafter"/>
</dbReference>